<reference evidence="3" key="1">
    <citation type="journal article" date="2014" name="Cell">
        <title>The Architecture of a Scrambled Genome Reveals Massive Levels of Genomic Rearrangement during Development.</title>
        <authorList>
            <person name="Chen X."/>
            <person name="Bracht J.R."/>
            <person name="Goldman A.D."/>
            <person name="Dolzhenko E."/>
            <person name="Clay D.M."/>
            <person name="Swart E.C."/>
            <person name="Perlman D.H."/>
            <person name="Doak T.G."/>
            <person name="Stuart A."/>
            <person name="Amemiya C.T."/>
            <person name="Sebra R.P."/>
            <person name="Landweber L.F."/>
        </authorList>
    </citation>
    <scope>NUCLEOTIDE SEQUENCE [LARGE SCALE GENOMIC DNA]</scope>
    <source>
        <strain evidence="3">JRB310</strain>
    </source>
</reference>
<evidence type="ECO:0000256" key="1">
    <source>
        <dbReference type="SAM" id="Coils"/>
    </source>
</evidence>
<proteinExistence type="predicted"/>
<keyword evidence="3" id="KW-1185">Reference proteome</keyword>
<organism evidence="2 3">
    <name type="scientific">Oxytricha trifallax</name>
    <dbReference type="NCBI Taxonomy" id="1172189"/>
    <lineage>
        <taxon>Eukaryota</taxon>
        <taxon>Sar</taxon>
        <taxon>Alveolata</taxon>
        <taxon>Ciliophora</taxon>
        <taxon>Intramacronucleata</taxon>
        <taxon>Spirotrichea</taxon>
        <taxon>Stichotrichia</taxon>
        <taxon>Sporadotrichida</taxon>
        <taxon>Oxytrichidae</taxon>
        <taxon>Oxytrichinae</taxon>
        <taxon>Oxytricha</taxon>
    </lineage>
</organism>
<dbReference type="EMBL" id="ARYC01000202">
    <property type="protein sequence ID" value="KEJ83140.1"/>
    <property type="molecule type" value="Genomic_DNA"/>
</dbReference>
<feature type="coiled-coil region" evidence="1">
    <location>
        <begin position="26"/>
        <end position="53"/>
    </location>
</feature>
<dbReference type="AlphaFoldDB" id="A0A073I0V7"/>
<accession>A0A073I0V7</accession>
<sequence length="408" mass="48150">MRTAENLRSKATKVLPKIEEIVKDVSDKVQIILKTLEQKNQRTKKQEVKEETMIFIQEKCYQIEQMDNQLQQYTNLINPIVETKISKSKYESQLNIEISQLEMFKFDSHKYEKVYKYIDDYTLAIKRMDEEIIDIVQVVNENNSFHLQKVYQMEIPQYFVIHGDRVVTDQKCFDLKTNQIIFNFETGSIDAFSLTDEFLIIAYTLYAKIVVYKWQNDTYEPYSKGSILNYGGQMKNEFFFRFRKNPYLEDDMIFYAQYRKSIYMITLNIEKISQSKAQKLNSQHEIADYNFINAFLMACISDTEITLIDYIQAKTVGVIKFQPNLCCIVPNQFNMSNMPIYIANSQSAYNELIVQDILSQGFKGKARLDGNKVPLSKIRVVNFENSEFTHVLILDEDRRLKLIEFIIE</sequence>
<dbReference type="Proteomes" id="UP000053232">
    <property type="component" value="Unassembled WGS sequence"/>
</dbReference>
<keyword evidence="1" id="KW-0175">Coiled coil</keyword>
<evidence type="ECO:0000313" key="3">
    <source>
        <dbReference type="Proteomes" id="UP000053232"/>
    </source>
</evidence>
<gene>
    <name evidence="2" type="ORF">OXYTRIMIC_525</name>
</gene>
<evidence type="ECO:0000313" key="2">
    <source>
        <dbReference type="EMBL" id="KEJ83140.1"/>
    </source>
</evidence>
<name>A0A073I0V7_9SPIT</name>
<protein>
    <submittedName>
        <fullName evidence="2">Uncharacterized protein</fullName>
    </submittedName>
</protein>
<comment type="caution">
    <text evidence="2">The sequence shown here is derived from an EMBL/GenBank/DDBJ whole genome shotgun (WGS) entry which is preliminary data.</text>
</comment>